<dbReference type="OMA" id="FRILHCI"/>
<name>A0A5F4W4Z9_CALJA</name>
<dbReference type="PANTHER" id="PTHR46254:SF3">
    <property type="entry name" value="SECRETED PROTEIN"/>
    <property type="match status" value="1"/>
</dbReference>
<dbReference type="InParanoid" id="A0A5F4W4Z9"/>
<accession>A0A5F4W4Z9</accession>
<reference evidence="1" key="2">
    <citation type="submission" date="2025-08" db="UniProtKB">
        <authorList>
            <consortium name="Ensembl"/>
        </authorList>
    </citation>
    <scope>IDENTIFICATION</scope>
</reference>
<protein>
    <submittedName>
        <fullName evidence="1">Uncharacterized protein</fullName>
    </submittedName>
</protein>
<dbReference type="PRINTS" id="PR02045">
    <property type="entry name" value="F138DOMAIN"/>
</dbReference>
<reference evidence="1" key="1">
    <citation type="submission" date="2009-03" db="EMBL/GenBank/DDBJ databases">
        <authorList>
            <person name="Warren W."/>
            <person name="Ye L."/>
            <person name="Minx P."/>
            <person name="Worley K."/>
            <person name="Gibbs R."/>
            <person name="Wilson R.K."/>
        </authorList>
    </citation>
    <scope>NUCLEOTIDE SEQUENCE [LARGE SCALE GENOMIC DNA]</scope>
</reference>
<keyword evidence="2" id="KW-1185">Reference proteome</keyword>
<evidence type="ECO:0000313" key="2">
    <source>
        <dbReference type="Proteomes" id="UP000008225"/>
    </source>
</evidence>
<proteinExistence type="predicted"/>
<evidence type="ECO:0000313" key="1">
    <source>
        <dbReference type="Ensembl" id="ENSCJAP00000072197.2"/>
    </source>
</evidence>
<dbReference type="AlphaFoldDB" id="A0A5F4W4Z9"/>
<dbReference type="GeneTree" id="ENSGT00940000164709"/>
<reference evidence="1" key="3">
    <citation type="submission" date="2025-09" db="UniProtKB">
        <authorList>
            <consortium name="Ensembl"/>
        </authorList>
    </citation>
    <scope>IDENTIFICATION</scope>
</reference>
<organism evidence="1 2">
    <name type="scientific">Callithrix jacchus</name>
    <name type="common">White-tufted-ear marmoset</name>
    <name type="synonym">Simia Jacchus</name>
    <dbReference type="NCBI Taxonomy" id="9483"/>
    <lineage>
        <taxon>Eukaryota</taxon>
        <taxon>Metazoa</taxon>
        <taxon>Chordata</taxon>
        <taxon>Craniata</taxon>
        <taxon>Vertebrata</taxon>
        <taxon>Euteleostomi</taxon>
        <taxon>Mammalia</taxon>
        <taxon>Eutheria</taxon>
        <taxon>Euarchontoglires</taxon>
        <taxon>Primates</taxon>
        <taxon>Haplorrhini</taxon>
        <taxon>Platyrrhini</taxon>
        <taxon>Cebidae</taxon>
        <taxon>Callitrichinae</taxon>
        <taxon>Callithrix</taxon>
        <taxon>Callithrix</taxon>
    </lineage>
</organism>
<sequence length="118" mass="13134">MCQEPLLTWSYSPEKCPPSRPLGASFHGDTSKPQMESGPVIHAGVHWHHLGSLQPLPPQFKRFSYLSLLSSWVYKHVPQHRVHFVFLVETGFHHVGQAGLELLTSSDLPASASLDLQA</sequence>
<dbReference type="Ensembl" id="ENSCJAT00000092606.2">
    <property type="protein sequence ID" value="ENSCJAP00000072197.2"/>
    <property type="gene ID" value="ENSCJAG00000065780.2"/>
</dbReference>
<dbReference type="Proteomes" id="UP000008225">
    <property type="component" value="Chromosome 13"/>
</dbReference>
<dbReference type="PANTHER" id="PTHR46254">
    <property type="entry name" value="PROTEIN GVQW1-RELATED"/>
    <property type="match status" value="1"/>
</dbReference>